<name>A0AAW2UYX8_9LAMI</name>
<dbReference type="Gene3D" id="1.10.30.10">
    <property type="entry name" value="High mobility group box domain"/>
    <property type="match status" value="1"/>
</dbReference>
<dbReference type="PROSITE" id="PS51375">
    <property type="entry name" value="PPR"/>
    <property type="match status" value="2"/>
</dbReference>
<dbReference type="SMART" id="SM01014">
    <property type="entry name" value="ARID"/>
    <property type="match status" value="1"/>
</dbReference>
<dbReference type="InterPro" id="IPR002885">
    <property type="entry name" value="PPR_rpt"/>
</dbReference>
<feature type="repeat" description="PPR" evidence="2">
    <location>
        <begin position="398"/>
        <end position="432"/>
    </location>
</feature>
<dbReference type="Pfam" id="PF13041">
    <property type="entry name" value="PPR_2"/>
    <property type="match status" value="2"/>
</dbReference>
<dbReference type="EMBL" id="JACGWN010000011">
    <property type="protein sequence ID" value="KAL0422105.1"/>
    <property type="molecule type" value="Genomic_DNA"/>
</dbReference>
<dbReference type="Gene3D" id="1.10.150.60">
    <property type="entry name" value="ARID DNA-binding domain"/>
    <property type="match status" value="1"/>
</dbReference>
<dbReference type="PROSITE" id="PS51011">
    <property type="entry name" value="ARID"/>
    <property type="match status" value="1"/>
</dbReference>
<dbReference type="Gene3D" id="1.25.40.10">
    <property type="entry name" value="Tetratricopeptide repeat domain"/>
    <property type="match status" value="2"/>
</dbReference>
<dbReference type="Pfam" id="PF01535">
    <property type="entry name" value="PPR"/>
    <property type="match status" value="2"/>
</dbReference>
<reference evidence="4" key="1">
    <citation type="submission" date="2020-06" db="EMBL/GenBank/DDBJ databases">
        <authorList>
            <person name="Li T."/>
            <person name="Hu X."/>
            <person name="Zhang T."/>
            <person name="Song X."/>
            <person name="Zhang H."/>
            <person name="Dai N."/>
            <person name="Sheng W."/>
            <person name="Hou X."/>
            <person name="Wei L."/>
        </authorList>
    </citation>
    <scope>NUCLEOTIDE SEQUENCE</scope>
    <source>
        <strain evidence="4">KEN1</strain>
        <tissue evidence="4">Leaf</tissue>
    </source>
</reference>
<gene>
    <name evidence="4" type="ORF">Slati_3233400</name>
</gene>
<dbReference type="SUPFAM" id="SSF47095">
    <property type="entry name" value="HMG-box"/>
    <property type="match status" value="1"/>
</dbReference>
<dbReference type="GO" id="GO:0009451">
    <property type="term" value="P:RNA modification"/>
    <property type="evidence" value="ECO:0007669"/>
    <property type="project" value="InterPro"/>
</dbReference>
<protein>
    <submittedName>
        <fullName evidence="4">Pentatricopeptide repeat-containing protein, chloroplastic</fullName>
    </submittedName>
</protein>
<dbReference type="SUPFAM" id="SSF46774">
    <property type="entry name" value="ARID-like"/>
    <property type="match status" value="1"/>
</dbReference>
<feature type="domain" description="ARID" evidence="3">
    <location>
        <begin position="27"/>
        <end position="117"/>
    </location>
</feature>
<dbReference type="PANTHER" id="PTHR47926">
    <property type="entry name" value="PENTATRICOPEPTIDE REPEAT-CONTAINING PROTEIN"/>
    <property type="match status" value="1"/>
</dbReference>
<dbReference type="SMART" id="SM00501">
    <property type="entry name" value="BRIGHT"/>
    <property type="match status" value="1"/>
</dbReference>
<evidence type="ECO:0000256" key="1">
    <source>
        <dbReference type="ARBA" id="ARBA00022737"/>
    </source>
</evidence>
<accession>A0AAW2UYX8</accession>
<dbReference type="InterPro" id="IPR011990">
    <property type="entry name" value="TPR-like_helical_dom_sf"/>
</dbReference>
<keyword evidence="1" id="KW-0677">Repeat</keyword>
<reference evidence="4" key="2">
    <citation type="journal article" date="2024" name="Plant">
        <title>Genomic evolution and insights into agronomic trait innovations of Sesamum species.</title>
        <authorList>
            <person name="Miao H."/>
            <person name="Wang L."/>
            <person name="Qu L."/>
            <person name="Liu H."/>
            <person name="Sun Y."/>
            <person name="Le M."/>
            <person name="Wang Q."/>
            <person name="Wei S."/>
            <person name="Zheng Y."/>
            <person name="Lin W."/>
            <person name="Duan Y."/>
            <person name="Cao H."/>
            <person name="Xiong S."/>
            <person name="Wang X."/>
            <person name="Wei L."/>
            <person name="Li C."/>
            <person name="Ma Q."/>
            <person name="Ju M."/>
            <person name="Zhao R."/>
            <person name="Li G."/>
            <person name="Mu C."/>
            <person name="Tian Q."/>
            <person name="Mei H."/>
            <person name="Zhang T."/>
            <person name="Gao T."/>
            <person name="Zhang H."/>
        </authorList>
    </citation>
    <scope>NUCLEOTIDE SEQUENCE</scope>
    <source>
        <strain evidence="4">KEN1</strain>
    </source>
</reference>
<comment type="caution">
    <text evidence="4">The sequence shown here is derived from an EMBL/GenBank/DDBJ whole genome shotgun (WGS) entry which is preliminary data.</text>
</comment>
<organism evidence="4">
    <name type="scientific">Sesamum latifolium</name>
    <dbReference type="NCBI Taxonomy" id="2727402"/>
    <lineage>
        <taxon>Eukaryota</taxon>
        <taxon>Viridiplantae</taxon>
        <taxon>Streptophyta</taxon>
        <taxon>Embryophyta</taxon>
        <taxon>Tracheophyta</taxon>
        <taxon>Spermatophyta</taxon>
        <taxon>Magnoliopsida</taxon>
        <taxon>eudicotyledons</taxon>
        <taxon>Gunneridae</taxon>
        <taxon>Pentapetalae</taxon>
        <taxon>asterids</taxon>
        <taxon>lamiids</taxon>
        <taxon>Lamiales</taxon>
        <taxon>Pedaliaceae</taxon>
        <taxon>Sesamum</taxon>
    </lineage>
</organism>
<dbReference type="AlphaFoldDB" id="A0AAW2UYX8"/>
<evidence type="ECO:0000256" key="2">
    <source>
        <dbReference type="PROSITE-ProRule" id="PRU00708"/>
    </source>
</evidence>
<dbReference type="InterPro" id="IPR046960">
    <property type="entry name" value="PPR_At4g14850-like_plant"/>
</dbReference>
<dbReference type="InterPro" id="IPR001606">
    <property type="entry name" value="ARID_dom"/>
</dbReference>
<dbReference type="GO" id="GO:0003677">
    <property type="term" value="F:DNA binding"/>
    <property type="evidence" value="ECO:0007669"/>
    <property type="project" value="InterPro"/>
</dbReference>
<evidence type="ECO:0000313" key="4">
    <source>
        <dbReference type="EMBL" id="KAL0422105.1"/>
    </source>
</evidence>
<dbReference type="NCBIfam" id="TIGR00756">
    <property type="entry name" value="PPR"/>
    <property type="match status" value="3"/>
</dbReference>
<feature type="repeat" description="PPR" evidence="2">
    <location>
        <begin position="499"/>
        <end position="533"/>
    </location>
</feature>
<evidence type="ECO:0000259" key="3">
    <source>
        <dbReference type="PROSITE" id="PS51011"/>
    </source>
</evidence>
<dbReference type="CDD" id="cd00084">
    <property type="entry name" value="HMG-box_SF"/>
    <property type="match status" value="1"/>
</dbReference>
<dbReference type="PANTHER" id="PTHR47926:SF452">
    <property type="entry name" value="PENTATRICOPEPTIDE REPEAT-CONTAINING PROTEIN"/>
    <property type="match status" value="1"/>
</dbReference>
<dbReference type="InterPro" id="IPR036431">
    <property type="entry name" value="ARID_dom_sf"/>
</dbReference>
<dbReference type="Pfam" id="PF01388">
    <property type="entry name" value="ARID"/>
    <property type="match status" value="1"/>
</dbReference>
<dbReference type="InterPro" id="IPR036910">
    <property type="entry name" value="HMG_box_dom_sf"/>
</dbReference>
<sequence>MEKKCDNAGGFPGEKYPESPAIADQEKAAVDCFYEKLGKLNESSGLSSVFNFREALLDLHLFYKEVIKRGGFYQVTKVGKWDDVASASNLRSSMSISAAQLQNVYELLLLQYELMYCRNMPEEAKIWPDKSSLGFLNSGFGPSCSTGKRKHYECSSPITTVHSGDPAPADIWKPTNNSCLVAAGAKTVHQNSSMITLSNSNTKEFSPDPDAPLKPRSGYQIFLRLETHRLKMIHGESSSSQNLRELAIDAWRCLSEKDKQEQREENRGCGSSAAARLGNPSELLHSNYMGGQELWNLEQAAGDMGILNTSIITELPYLPPPAEHDLTENPSQKTILNILNTKCTDSLENLKQAHALILKTGHFRDHYIAGSLLKCYANPKFGSLSSSLRVLEQVYEPNVFVWNCIIKGCMDLREPFKAVSMYYKMAISGSRPNKYTYPPLFKACTLEQAIGEGLQIHGHVVKLGLNADVHIISAGIQMYASLGRLSEARNMLETIGKSDVICCNAMIDGYMKFGDVEAAKDLFEIMKEKRISSWNTMISGLCINEMIAEAEKYFNEMPEKDEVSWSAMIDGYNKGGYSKEALEVLFSRVHWLLVLMWVLLIKGNGFMLI</sequence>
<dbReference type="GO" id="GO:0003723">
    <property type="term" value="F:RNA binding"/>
    <property type="evidence" value="ECO:0007669"/>
    <property type="project" value="InterPro"/>
</dbReference>
<proteinExistence type="predicted"/>